<dbReference type="InterPro" id="IPR000250">
    <property type="entry name" value="Peptidase_G1"/>
</dbReference>
<accession>A0AAE0U914</accession>
<keyword evidence="4" id="KW-1185">Reference proteome</keyword>
<dbReference type="Pfam" id="PF01828">
    <property type="entry name" value="Peptidase_A4"/>
    <property type="match status" value="1"/>
</dbReference>
<dbReference type="PANTHER" id="PTHR37536">
    <property type="entry name" value="PUTATIVE (AFU_ORTHOLOGUE AFUA_3G02970)-RELATED"/>
    <property type="match status" value="1"/>
</dbReference>
<comment type="caution">
    <text evidence="3">The sequence shown here is derived from an EMBL/GenBank/DDBJ whole genome shotgun (WGS) entry which is preliminary data.</text>
</comment>
<dbReference type="PANTHER" id="PTHR37536:SF1">
    <property type="entry name" value="ASPERGILLOPEPSIN, PUTAITVE (AFU_ORTHOLOGUE AFUA_7G01200)"/>
    <property type="match status" value="1"/>
</dbReference>
<sequence>MRTPPLRSLVLFSALASTVIAEFTFTATASQNGKEIPSSELKFVRHEPRRHNHNFLDETEPEAGAQLGKRDITAYGPSWCGASQQLASPEQISSVYGVFTVPNLKLRAGLKAPQNAAAWVGVDGGSCNRALLQAGVTTLIASNGQQITEAWWQWWPSAAYSIPSIPTAPGDWMAVNITIMSATSVNIKMISIQRGYTLVMNATQGAPLCRTDADWIVEDYYDGAGGINMAGFDDIWFEYTAATKVGGATIGVDGGVFWNIQNSAGQLQCSSLKWDNSNVRVRSLM</sequence>
<evidence type="ECO:0000256" key="2">
    <source>
        <dbReference type="SAM" id="SignalP"/>
    </source>
</evidence>
<dbReference type="SUPFAM" id="SSF49899">
    <property type="entry name" value="Concanavalin A-like lectins/glucanases"/>
    <property type="match status" value="1"/>
</dbReference>
<evidence type="ECO:0000256" key="1">
    <source>
        <dbReference type="PIRSR" id="PIRSR600250-50"/>
    </source>
</evidence>
<dbReference type="EMBL" id="JAUTDP010000010">
    <property type="protein sequence ID" value="KAK3395438.1"/>
    <property type="molecule type" value="Genomic_DNA"/>
</dbReference>
<dbReference type="AlphaFoldDB" id="A0AAE0U914"/>
<dbReference type="GO" id="GO:0006508">
    <property type="term" value="P:proteolysis"/>
    <property type="evidence" value="ECO:0007669"/>
    <property type="project" value="InterPro"/>
</dbReference>
<protein>
    <submittedName>
        <fullName evidence="3">Concanavalin A-like lectin/glucanase domain-containing protein</fullName>
    </submittedName>
</protein>
<name>A0AAE0U914_SORBR</name>
<dbReference type="CDD" id="cd13426">
    <property type="entry name" value="Peptidase_G1"/>
    <property type="match status" value="1"/>
</dbReference>
<feature type="chain" id="PRO_5041961007" evidence="2">
    <location>
        <begin position="22"/>
        <end position="285"/>
    </location>
</feature>
<dbReference type="GO" id="GO:0070007">
    <property type="term" value="F:glutamic-type endopeptidase activity"/>
    <property type="evidence" value="ECO:0007669"/>
    <property type="project" value="InterPro"/>
</dbReference>
<evidence type="ECO:0000313" key="3">
    <source>
        <dbReference type="EMBL" id="KAK3395438.1"/>
    </source>
</evidence>
<organism evidence="3 4">
    <name type="scientific">Sordaria brevicollis</name>
    <dbReference type="NCBI Taxonomy" id="83679"/>
    <lineage>
        <taxon>Eukaryota</taxon>
        <taxon>Fungi</taxon>
        <taxon>Dikarya</taxon>
        <taxon>Ascomycota</taxon>
        <taxon>Pezizomycotina</taxon>
        <taxon>Sordariomycetes</taxon>
        <taxon>Sordariomycetidae</taxon>
        <taxon>Sordariales</taxon>
        <taxon>Sordariaceae</taxon>
        <taxon>Sordaria</taxon>
    </lineage>
</organism>
<proteinExistence type="predicted"/>
<dbReference type="Proteomes" id="UP001281003">
    <property type="component" value="Unassembled WGS sequence"/>
</dbReference>
<feature type="active site" description="Proton acceptor" evidence="1">
    <location>
        <position position="218"/>
    </location>
</feature>
<reference evidence="3" key="1">
    <citation type="journal article" date="2023" name="Mol. Phylogenet. Evol.">
        <title>Genome-scale phylogeny and comparative genomics of the fungal order Sordariales.</title>
        <authorList>
            <person name="Hensen N."/>
            <person name="Bonometti L."/>
            <person name="Westerberg I."/>
            <person name="Brannstrom I.O."/>
            <person name="Guillou S."/>
            <person name="Cros-Aarteil S."/>
            <person name="Calhoun S."/>
            <person name="Haridas S."/>
            <person name="Kuo A."/>
            <person name="Mondo S."/>
            <person name="Pangilinan J."/>
            <person name="Riley R."/>
            <person name="LaButti K."/>
            <person name="Andreopoulos B."/>
            <person name="Lipzen A."/>
            <person name="Chen C."/>
            <person name="Yan M."/>
            <person name="Daum C."/>
            <person name="Ng V."/>
            <person name="Clum A."/>
            <person name="Steindorff A."/>
            <person name="Ohm R.A."/>
            <person name="Martin F."/>
            <person name="Silar P."/>
            <person name="Natvig D.O."/>
            <person name="Lalanne C."/>
            <person name="Gautier V."/>
            <person name="Ament-Velasquez S.L."/>
            <person name="Kruys A."/>
            <person name="Hutchinson M.I."/>
            <person name="Powell A.J."/>
            <person name="Barry K."/>
            <person name="Miller A.N."/>
            <person name="Grigoriev I.V."/>
            <person name="Debuchy R."/>
            <person name="Gladieux P."/>
            <person name="Hiltunen Thoren M."/>
            <person name="Johannesson H."/>
        </authorList>
    </citation>
    <scope>NUCLEOTIDE SEQUENCE</scope>
    <source>
        <strain evidence="3">FGSC 1904</strain>
    </source>
</reference>
<dbReference type="InterPro" id="IPR013320">
    <property type="entry name" value="ConA-like_dom_sf"/>
</dbReference>
<dbReference type="Gene3D" id="2.60.120.700">
    <property type="entry name" value="Peptidase G1"/>
    <property type="match status" value="1"/>
</dbReference>
<dbReference type="InterPro" id="IPR038656">
    <property type="entry name" value="Peptidase_G1_sf"/>
</dbReference>
<feature type="signal peptide" evidence="2">
    <location>
        <begin position="1"/>
        <end position="21"/>
    </location>
</feature>
<keyword evidence="2" id="KW-0732">Signal</keyword>
<gene>
    <name evidence="3" type="ORF">B0T20DRAFT_34874</name>
</gene>
<evidence type="ECO:0000313" key="4">
    <source>
        <dbReference type="Proteomes" id="UP001281003"/>
    </source>
</evidence>
<dbReference type="PRINTS" id="PR00977">
    <property type="entry name" value="SCYTLDPTASE"/>
</dbReference>
<reference evidence="3" key="2">
    <citation type="submission" date="2023-07" db="EMBL/GenBank/DDBJ databases">
        <authorList>
            <consortium name="Lawrence Berkeley National Laboratory"/>
            <person name="Haridas S."/>
            <person name="Hensen N."/>
            <person name="Bonometti L."/>
            <person name="Westerberg I."/>
            <person name="Brannstrom I.O."/>
            <person name="Guillou S."/>
            <person name="Cros-Aarteil S."/>
            <person name="Calhoun S."/>
            <person name="Kuo A."/>
            <person name="Mondo S."/>
            <person name="Pangilinan J."/>
            <person name="Riley R."/>
            <person name="LaButti K."/>
            <person name="Andreopoulos B."/>
            <person name="Lipzen A."/>
            <person name="Chen C."/>
            <person name="Yanf M."/>
            <person name="Daum C."/>
            <person name="Ng V."/>
            <person name="Clum A."/>
            <person name="Steindorff A."/>
            <person name="Ohm R."/>
            <person name="Martin F."/>
            <person name="Silar P."/>
            <person name="Natvig D."/>
            <person name="Lalanne C."/>
            <person name="Gautier V."/>
            <person name="Ament-velasquez S.L."/>
            <person name="Kruys A."/>
            <person name="Hutchinson M.I."/>
            <person name="Powell A.J."/>
            <person name="Barry K."/>
            <person name="Miller A.N."/>
            <person name="Grigoriev I.V."/>
            <person name="Debuchy R."/>
            <person name="Gladieux P."/>
            <person name="Thoren M.H."/>
            <person name="Johannesson H."/>
        </authorList>
    </citation>
    <scope>NUCLEOTIDE SEQUENCE</scope>
    <source>
        <strain evidence="3">FGSC 1904</strain>
    </source>
</reference>